<dbReference type="Gene3D" id="3.90.550.10">
    <property type="entry name" value="Spore Coat Polysaccharide Biosynthesis Protein SpsA, Chain A"/>
    <property type="match status" value="1"/>
</dbReference>
<dbReference type="PANTHER" id="PTHR22916:SF3">
    <property type="entry name" value="UDP-GLCNAC:BETAGAL BETA-1,3-N-ACETYLGLUCOSAMINYLTRANSFERASE-LIKE PROTEIN 1"/>
    <property type="match status" value="1"/>
</dbReference>
<sequence length="330" mass="38183">MNNGDQLIISFIIPVFNSEKDIANLLNRIISLYNERIEIIVVDDGSSDSSLEIINKFCCKYSYIHAVSQENKGASSARNLGLRLASGQYVAFVDSDDDLSDDYVDLLSSVCEKHCPDLIQFNWLQGGSDTVFSNIDFIKEDGSMEIGNYIRDVLSQKYNQPWNKLFSLRVLREHQIYFDESMIIGEDFCFLLNYLYYVNSVYAVSSCLYRYEFRDNSICDKVSPSYFSDYDKMYSSMLSLIHNLSLNPSFEKNASDSIVRTIFRGIGHCIRNKYSLKNIGNALNMTSVLYGVDYRMLSGISIIRLVLIRLRLYRVIYFLMYIRRRGRSRI</sequence>
<evidence type="ECO:0000313" key="2">
    <source>
        <dbReference type="EMBL" id="MCH9276849.1"/>
    </source>
</evidence>
<dbReference type="CDD" id="cd00761">
    <property type="entry name" value="Glyco_tranf_GTA_type"/>
    <property type="match status" value="1"/>
</dbReference>
<reference evidence="2 3" key="1">
    <citation type="journal article" date="2021" name="Environ. Microbiol.">
        <title>Genetic insights into the dark matter of the mammalian gut microbiota through targeted genome reconstruction.</title>
        <authorList>
            <person name="Lugli G.A."/>
            <person name="Alessandri G."/>
            <person name="Milani C."/>
            <person name="Viappiani A."/>
            <person name="Fontana F."/>
            <person name="Tarracchini C."/>
            <person name="Mancabelli L."/>
            <person name="Argentini C."/>
            <person name="Ruiz L."/>
            <person name="Margolles A."/>
            <person name="van Sinderen D."/>
            <person name="Turroni F."/>
            <person name="Ventura M."/>
        </authorList>
    </citation>
    <scope>NUCLEOTIDE SEQUENCE [LARGE SCALE GENOMIC DNA]</scope>
    <source>
        <strain evidence="2 3">MA1</strain>
    </source>
</reference>
<gene>
    <name evidence="2" type="ORF">JS533_011290</name>
</gene>
<dbReference type="InterPro" id="IPR029044">
    <property type="entry name" value="Nucleotide-diphossugar_trans"/>
</dbReference>
<dbReference type="PANTHER" id="PTHR22916">
    <property type="entry name" value="GLYCOSYLTRANSFERASE"/>
    <property type="match status" value="1"/>
</dbReference>
<dbReference type="EMBL" id="JAFEJT020000060">
    <property type="protein sequence ID" value="MCH9276849.1"/>
    <property type="molecule type" value="Genomic_DNA"/>
</dbReference>
<comment type="caution">
    <text evidence="2">The sequence shown here is derived from an EMBL/GenBank/DDBJ whole genome shotgun (WGS) entry which is preliminary data.</text>
</comment>
<evidence type="ECO:0000313" key="3">
    <source>
        <dbReference type="Proteomes" id="UP000710815"/>
    </source>
</evidence>
<dbReference type="EC" id="2.4.-.-" evidence="2"/>
<protein>
    <submittedName>
        <fullName evidence="2">Glycosyltransferase</fullName>
        <ecNumber evidence="2">2.4.-.-</ecNumber>
    </submittedName>
</protein>
<evidence type="ECO:0000259" key="1">
    <source>
        <dbReference type="Pfam" id="PF00535"/>
    </source>
</evidence>
<feature type="domain" description="Glycosyltransferase 2-like" evidence="1">
    <location>
        <begin position="10"/>
        <end position="132"/>
    </location>
</feature>
<reference evidence="2 3" key="2">
    <citation type="journal article" date="2021" name="Syst. Appl. Microbiol.">
        <title>Phylogenetic classification of ten novel species belonging to the genus Bifidobacterium comprising B. phasiani sp. nov., B. pongonis sp. nov., B. saguinibicoloris sp. nov., B. colobi sp. nov., B. simiiventris sp. nov., B. santillanense sp. nov., B. miconis sp. nov., B. amazonense sp. nov., B. pluvialisilvae sp. nov., and B. miconisargentati sp. nov.</title>
        <authorList>
            <person name="Lugli G.A."/>
            <person name="Calvete-Torre I."/>
            <person name="Alessandri G."/>
            <person name="Milani C."/>
            <person name="Turroni F."/>
            <person name="Laiolo P."/>
            <person name="Ossiprandi M.C."/>
            <person name="Margolles A."/>
            <person name="Ruiz L."/>
            <person name="Ventura M."/>
        </authorList>
    </citation>
    <scope>NUCLEOTIDE SEQUENCE [LARGE SCALE GENOMIC DNA]</scope>
    <source>
        <strain evidence="2 3">MA1</strain>
    </source>
</reference>
<dbReference type="Proteomes" id="UP000710815">
    <property type="component" value="Unassembled WGS sequence"/>
</dbReference>
<dbReference type="RefSeq" id="WP_241514664.1">
    <property type="nucleotide sequence ID" value="NZ_JAFEJT020000060.1"/>
</dbReference>
<dbReference type="GO" id="GO:0016757">
    <property type="term" value="F:glycosyltransferase activity"/>
    <property type="evidence" value="ECO:0007669"/>
    <property type="project" value="UniProtKB-KW"/>
</dbReference>
<organism evidence="2 3">
    <name type="scientific">Bifidobacterium amazonense</name>
    <dbReference type="NCBI Taxonomy" id="2809027"/>
    <lineage>
        <taxon>Bacteria</taxon>
        <taxon>Bacillati</taxon>
        <taxon>Actinomycetota</taxon>
        <taxon>Actinomycetes</taxon>
        <taxon>Bifidobacteriales</taxon>
        <taxon>Bifidobacteriaceae</taxon>
        <taxon>Bifidobacterium</taxon>
    </lineage>
</organism>
<dbReference type="Pfam" id="PF00535">
    <property type="entry name" value="Glycos_transf_2"/>
    <property type="match status" value="1"/>
</dbReference>
<dbReference type="SUPFAM" id="SSF53448">
    <property type="entry name" value="Nucleotide-diphospho-sugar transferases"/>
    <property type="match status" value="1"/>
</dbReference>
<keyword evidence="2" id="KW-0808">Transferase</keyword>
<proteinExistence type="predicted"/>
<accession>A0ABS9VXP5</accession>
<keyword evidence="3" id="KW-1185">Reference proteome</keyword>
<name>A0ABS9VXP5_9BIFI</name>
<keyword evidence="2" id="KW-0328">Glycosyltransferase</keyword>
<dbReference type="InterPro" id="IPR001173">
    <property type="entry name" value="Glyco_trans_2-like"/>
</dbReference>